<dbReference type="Pfam" id="PF25273">
    <property type="entry name" value="DUF7869"/>
    <property type="match status" value="1"/>
</dbReference>
<feature type="region of interest" description="Disordered" evidence="1">
    <location>
        <begin position="22"/>
        <end position="129"/>
    </location>
</feature>
<accession>A0ABD3I2I2</accession>
<organism evidence="3 4">
    <name type="scientific">Riccia sorocarpa</name>
    <dbReference type="NCBI Taxonomy" id="122646"/>
    <lineage>
        <taxon>Eukaryota</taxon>
        <taxon>Viridiplantae</taxon>
        <taxon>Streptophyta</taxon>
        <taxon>Embryophyta</taxon>
        <taxon>Marchantiophyta</taxon>
        <taxon>Marchantiopsida</taxon>
        <taxon>Marchantiidae</taxon>
        <taxon>Marchantiales</taxon>
        <taxon>Ricciaceae</taxon>
        <taxon>Riccia</taxon>
    </lineage>
</organism>
<feature type="compositionally biased region" description="Basic residues" evidence="1">
    <location>
        <begin position="187"/>
        <end position="197"/>
    </location>
</feature>
<evidence type="ECO:0000313" key="4">
    <source>
        <dbReference type="Proteomes" id="UP001633002"/>
    </source>
</evidence>
<reference evidence="3 4" key="1">
    <citation type="submission" date="2024-09" db="EMBL/GenBank/DDBJ databases">
        <title>Chromosome-scale assembly of Riccia sorocarpa.</title>
        <authorList>
            <person name="Paukszto L."/>
        </authorList>
    </citation>
    <scope>NUCLEOTIDE SEQUENCE [LARGE SCALE GENOMIC DNA]</scope>
    <source>
        <strain evidence="3">LP-2024</strain>
        <tissue evidence="3">Aerial parts of the thallus</tissue>
    </source>
</reference>
<protein>
    <recommendedName>
        <fullName evidence="2">DUF7869 domain-containing protein</fullName>
    </recommendedName>
</protein>
<feature type="compositionally biased region" description="Polar residues" evidence="1">
    <location>
        <begin position="210"/>
        <end position="219"/>
    </location>
</feature>
<dbReference type="EMBL" id="JBJQOH010000002">
    <property type="protein sequence ID" value="KAL3696506.1"/>
    <property type="molecule type" value="Genomic_DNA"/>
</dbReference>
<feature type="domain" description="DUF7869" evidence="2">
    <location>
        <begin position="563"/>
        <end position="754"/>
    </location>
</feature>
<evidence type="ECO:0000313" key="3">
    <source>
        <dbReference type="EMBL" id="KAL3696506.1"/>
    </source>
</evidence>
<comment type="caution">
    <text evidence="3">The sequence shown here is derived from an EMBL/GenBank/DDBJ whole genome shotgun (WGS) entry which is preliminary data.</text>
</comment>
<dbReference type="PANTHER" id="PTHR33153:SF3">
    <property type="entry name" value="TRAFFICKING PROTEIN PARTICLE COMPLEX SUBUNIT 11 DOMAIN-CONTAINING PROTEIN"/>
    <property type="match status" value="1"/>
</dbReference>
<evidence type="ECO:0000259" key="2">
    <source>
        <dbReference type="Pfam" id="PF25273"/>
    </source>
</evidence>
<feature type="compositionally biased region" description="Polar residues" evidence="1">
    <location>
        <begin position="33"/>
        <end position="44"/>
    </location>
</feature>
<proteinExistence type="predicted"/>
<name>A0ABD3I2I2_9MARC</name>
<evidence type="ECO:0000256" key="1">
    <source>
        <dbReference type="SAM" id="MobiDB-lite"/>
    </source>
</evidence>
<dbReference type="AlphaFoldDB" id="A0ABD3I2I2"/>
<keyword evidence="4" id="KW-1185">Reference proteome</keyword>
<feature type="compositionally biased region" description="Polar residues" evidence="1">
    <location>
        <begin position="228"/>
        <end position="253"/>
    </location>
</feature>
<dbReference type="PANTHER" id="PTHR33153">
    <property type="entry name" value="MYND-TYPE DOMAIN-CONTAINING PROTEIN"/>
    <property type="match status" value="1"/>
</dbReference>
<dbReference type="Proteomes" id="UP001633002">
    <property type="component" value="Unassembled WGS sequence"/>
</dbReference>
<gene>
    <name evidence="3" type="ORF">R1sor_010582</name>
</gene>
<feature type="compositionally biased region" description="Basic and acidic residues" evidence="1">
    <location>
        <begin position="256"/>
        <end position="269"/>
    </location>
</feature>
<feature type="compositionally biased region" description="Basic and acidic residues" evidence="1">
    <location>
        <begin position="45"/>
        <end position="68"/>
    </location>
</feature>
<sequence>MAPTSKRLVSKRPILEELFAEHHYDSEKGHYTQARNDGITNWSDNDNREETASSETRGSKDVEDRDSSENDMCDVSSPLMRRMSCPAAEEFSPRRQTSFSASPEGLSKDEYPMRRMGRPDTSGSGHSMRRMGCQDTIEIVHPMRRMGCTEVAEIGSTGAEDSLLDLSPPTHAFLTVPSKSDGLPALKKGKGLRHHHTGPITSPAKRTKKTSPVTVTRLQVSARRDQSETNTNSQGGTTLCSGDSSTTQPQRGPSTEVRRYRETLREDKQSRRRSTPGSGKVIAQERQKEFYKKHLSTFSLKKVSRKLCCAQNCLRNVPVAIVQEERHFYFRLSRDERSLFLDSRYSGGRQSRKYVLRSGVAVCRRAFISIFCVGESKLVRIQNTISDNPTARHGFIRDRTSEGFMLQEWLDKFFLTHCERQPNAEEYHLPSNLSKAEVYDYYKTDMLRGRIGDSTKVMSFQSLTLYWRRYYPLVGIPKHNTFTGCDVCEQMKHDRDSEPPDTKKDDAILGLRLHRQQQGEERATGGRRRNKALSCPDEAAYIAIDGMDQNKTRLPHFTKVTKSVDGASLVGVHLLGVMIYHRTFRTKVYATYKNVRSDSNLTISVIHRVVSDWEGPLPATLYIQLDNTVRENKNGIVFAYLAMLVEKKIFRKIKVGFLIVGHTHDHVDQMFSRFFLALRGKKAFTMPQMQQVIHEAYVPSPVFEVLEETWDFKTIVQSRPSPVLPLHDVTFNQQFKIALGGDNWPRLWTKKFSTDETWEPTGGVRHLVLIPDVISDITAAPLVAFKSHSHKRDKTGDLSADALESFARIKKDIQNVCFSFFSEAERNWWHNWFMRQEIVATDTQAGRQIRLMRQWRWRSPQDEDTSRSKQPPTVITSGDLAQRILGERRPAYAGTRRARPGTSEHDRIHHIGDIKDLASGQMVAVLAEDDKSFWIAKVIDIKSMTIDGEPNEVEIQWFATESTDPYVGKYYPEKKRDSGRDRATLFRQTLIFPDIRILAFDFSLTTTSRLRKTTISQIRTQLFRLEQEVAVECGVDNADSPEDVDAGPEEQDC</sequence>
<dbReference type="InterPro" id="IPR057191">
    <property type="entry name" value="DUF7869"/>
</dbReference>
<feature type="region of interest" description="Disordered" evidence="1">
    <location>
        <begin position="175"/>
        <end position="283"/>
    </location>
</feature>